<sequence>MNHNGYYSKEADENCLNMNLVIQTENKEKDVLVIQQVKEILAPYHPIKTGEPFYLDNQFYNYLTIDNNAPVAQLIDALMQIESIVSVYQKPLDFPPM</sequence>
<accession>A0A7X3D0W1</accession>
<name>A0A7X3D0W1_9FLAO</name>
<evidence type="ECO:0000313" key="2">
    <source>
        <dbReference type="Proteomes" id="UP000540519"/>
    </source>
</evidence>
<gene>
    <name evidence="1" type="ORF">D9O36_02880</name>
</gene>
<dbReference type="AlphaFoldDB" id="A0A7X3D0W1"/>
<keyword evidence="2" id="KW-1185">Reference proteome</keyword>
<proteinExistence type="predicted"/>
<dbReference type="EMBL" id="RCNR01000004">
    <property type="protein sequence ID" value="MUH34776.1"/>
    <property type="molecule type" value="Genomic_DNA"/>
</dbReference>
<reference evidence="1 2" key="1">
    <citation type="journal article" date="2019" name="Mar. Drugs">
        <title>Comparative Genomics and CAZyme Genome Repertoires of Marine Zobellia amurskyensis KMM 3526(T) and Zobellia laminariae KMM 3676(T).</title>
        <authorList>
            <person name="Chernysheva N."/>
            <person name="Bystritskaya E."/>
            <person name="Stenkova A."/>
            <person name="Golovkin I."/>
            <person name="Nedashkovskaya O."/>
            <person name="Isaeva M."/>
        </authorList>
    </citation>
    <scope>NUCLEOTIDE SEQUENCE [LARGE SCALE GENOMIC DNA]</scope>
    <source>
        <strain evidence="1 2">KMM 3526</strain>
    </source>
</reference>
<comment type="caution">
    <text evidence="1">The sequence shown here is derived from an EMBL/GenBank/DDBJ whole genome shotgun (WGS) entry which is preliminary data.</text>
</comment>
<dbReference type="Proteomes" id="UP000540519">
    <property type="component" value="Unassembled WGS sequence"/>
</dbReference>
<organism evidence="1 2">
    <name type="scientific">Zobellia amurskyensis</name>
    <dbReference type="NCBI Taxonomy" id="248905"/>
    <lineage>
        <taxon>Bacteria</taxon>
        <taxon>Pseudomonadati</taxon>
        <taxon>Bacteroidota</taxon>
        <taxon>Flavobacteriia</taxon>
        <taxon>Flavobacteriales</taxon>
        <taxon>Flavobacteriaceae</taxon>
        <taxon>Zobellia</taxon>
    </lineage>
</organism>
<protein>
    <submittedName>
        <fullName evidence="1">Uncharacterized protein</fullName>
    </submittedName>
</protein>
<evidence type="ECO:0000313" key="1">
    <source>
        <dbReference type="EMBL" id="MUH34776.1"/>
    </source>
</evidence>